<dbReference type="Proteomes" id="UP001231189">
    <property type="component" value="Unassembled WGS sequence"/>
</dbReference>
<dbReference type="SUPFAM" id="SSF81383">
    <property type="entry name" value="F-box domain"/>
    <property type="match status" value="1"/>
</dbReference>
<organism evidence="2 3">
    <name type="scientific">Lolium multiflorum</name>
    <name type="common">Italian ryegrass</name>
    <name type="synonym">Lolium perenne subsp. multiflorum</name>
    <dbReference type="NCBI Taxonomy" id="4521"/>
    <lineage>
        <taxon>Eukaryota</taxon>
        <taxon>Viridiplantae</taxon>
        <taxon>Streptophyta</taxon>
        <taxon>Embryophyta</taxon>
        <taxon>Tracheophyta</taxon>
        <taxon>Spermatophyta</taxon>
        <taxon>Magnoliopsida</taxon>
        <taxon>Liliopsida</taxon>
        <taxon>Poales</taxon>
        <taxon>Poaceae</taxon>
        <taxon>BOP clade</taxon>
        <taxon>Pooideae</taxon>
        <taxon>Poodae</taxon>
        <taxon>Poeae</taxon>
        <taxon>Poeae Chloroplast Group 2 (Poeae type)</taxon>
        <taxon>Loliodinae</taxon>
        <taxon>Loliinae</taxon>
        <taxon>Lolium</taxon>
    </lineage>
</organism>
<dbReference type="PROSITE" id="PS50181">
    <property type="entry name" value="FBOX"/>
    <property type="match status" value="1"/>
</dbReference>
<feature type="domain" description="F-box" evidence="1">
    <location>
        <begin position="16"/>
        <end position="52"/>
    </location>
</feature>
<accession>A0AAD8WWS0</accession>
<sequence length="425" mass="48178">MARTMGPSGKRPAGNADRLSDLPDGLIHYIMSFLTVREAVQTSMLSRRWEDLWCSMPFISIDEQDFRPSAIGLGSEYLDDDYEDEFEDDIDYARFEDFVTNLLMFHSAPTLDSFRFHAVCHAVSHREIKFINSWLCRCIKRCPKVVEIHSTGDCKLPRFGSGSSRLSRLHLTGITLERTFARQLPCSSYPVLEDLELKRCKLDDDAEIASCTLKNLTIEDCTTSNPSALTIKAPSLTYLQLFITAFGQNWHAVTVDEMPFLVKATIHLKHSTAILPCKLLYSLIYVRDLELTGLRTLDNLHIGSGTFPVFHNLRSLLLDKCDLSDNCDILGSFLNNAPCLEKLTLQLCELPEGSNKSKGGGNVEKTSLEYQDTASFQCPSLKWTEIKYREDDDVQRLFNLILGVWRNLQKTGLVIKKASRSYSMM</sequence>
<dbReference type="InterPro" id="IPR036047">
    <property type="entry name" value="F-box-like_dom_sf"/>
</dbReference>
<protein>
    <recommendedName>
        <fullName evidence="1">F-box domain-containing protein</fullName>
    </recommendedName>
</protein>
<dbReference type="AlphaFoldDB" id="A0AAD8WWS0"/>
<keyword evidence="3" id="KW-1185">Reference proteome</keyword>
<dbReference type="CDD" id="cd22160">
    <property type="entry name" value="F-box_AtFBL13-like"/>
    <property type="match status" value="1"/>
</dbReference>
<evidence type="ECO:0000259" key="1">
    <source>
        <dbReference type="PROSITE" id="PS50181"/>
    </source>
</evidence>
<dbReference type="EMBL" id="JAUUTY010000002">
    <property type="protein sequence ID" value="KAK1683299.1"/>
    <property type="molecule type" value="Genomic_DNA"/>
</dbReference>
<proteinExistence type="predicted"/>
<dbReference type="Gene3D" id="3.80.10.10">
    <property type="entry name" value="Ribonuclease Inhibitor"/>
    <property type="match status" value="1"/>
</dbReference>
<dbReference type="PANTHER" id="PTHR34223">
    <property type="entry name" value="OS11G0201299 PROTEIN"/>
    <property type="match status" value="1"/>
</dbReference>
<dbReference type="PANTHER" id="PTHR34223:SF102">
    <property type="entry name" value="F-BOX DOMAIN-CONTAINING PROTEIN"/>
    <property type="match status" value="1"/>
</dbReference>
<dbReference type="Gene3D" id="1.20.1280.50">
    <property type="match status" value="1"/>
</dbReference>
<evidence type="ECO:0000313" key="2">
    <source>
        <dbReference type="EMBL" id="KAK1683299.1"/>
    </source>
</evidence>
<dbReference type="InterPro" id="IPR053197">
    <property type="entry name" value="F-box_SCFL_complex_component"/>
</dbReference>
<evidence type="ECO:0000313" key="3">
    <source>
        <dbReference type="Proteomes" id="UP001231189"/>
    </source>
</evidence>
<gene>
    <name evidence="2" type="ORF">QYE76_044147</name>
</gene>
<name>A0AAD8WWS0_LOLMU</name>
<comment type="caution">
    <text evidence="2">The sequence shown here is derived from an EMBL/GenBank/DDBJ whole genome shotgun (WGS) entry which is preliminary data.</text>
</comment>
<dbReference type="Pfam" id="PF00646">
    <property type="entry name" value="F-box"/>
    <property type="match status" value="1"/>
</dbReference>
<dbReference type="SUPFAM" id="SSF52047">
    <property type="entry name" value="RNI-like"/>
    <property type="match status" value="1"/>
</dbReference>
<dbReference type="InterPro" id="IPR032675">
    <property type="entry name" value="LRR_dom_sf"/>
</dbReference>
<dbReference type="InterPro" id="IPR001810">
    <property type="entry name" value="F-box_dom"/>
</dbReference>
<reference evidence="2" key="1">
    <citation type="submission" date="2023-07" db="EMBL/GenBank/DDBJ databases">
        <title>A chromosome-level genome assembly of Lolium multiflorum.</title>
        <authorList>
            <person name="Chen Y."/>
            <person name="Copetti D."/>
            <person name="Kolliker R."/>
            <person name="Studer B."/>
        </authorList>
    </citation>
    <scope>NUCLEOTIDE SEQUENCE</scope>
    <source>
        <strain evidence="2">02402/16</strain>
        <tissue evidence="2">Leaf</tissue>
    </source>
</reference>
<dbReference type="InterPro" id="IPR053781">
    <property type="entry name" value="F-box_AtFBL13-like"/>
</dbReference>